<name>A0A081CBX5_PSEA2</name>
<dbReference type="AlphaFoldDB" id="A0A081CBX5"/>
<gene>
    <name evidence="1" type="ORF">PAN0_004c2381</name>
</gene>
<dbReference type="Proteomes" id="UP000053758">
    <property type="component" value="Unassembled WGS sequence"/>
</dbReference>
<accession>A0A081CBX5</accession>
<sequence length="520" mass="57104">MTRALPAELLARIVTYLLPSIDACASTLPHPSGSDLEYAPPVPSNTSADLLSVCLSCSLLHELAQDALYRAPLVRTLKALNLLASTIAADAKPRTSPGPSRSGSGQRATMVRAIHLSPGDGLLQPGDTLADQNGYKDSLRIMFDHASELDLIWLEHRQAGAAFLELLHPHTVCRPRRLTLSNLSFSAPPFSSIQSLAPLSKLTHLHLIKIVPPPALISFVVGEAIHAEEQGNVPESISKGLSPCGSLECLRLSLLPPDALVEFEAYVAWRRAWKEYEQLDPHQQAQLPAPRAPLGPARRFAVQEALYDLAVRAARLPRLRLVLLELSPLGSLAPPSSLFSTARQSIVSPKAVLEDRRAQVSDQHTFRASMRTMQHQQEAMTRDDGGLGQSETAPMPTREELRTEERDRYWRLIEAGKHALVRLWGESCDELPDLRVVSARPNGHDRREGFLDYHCQTAASAGADVGCWADADVFELVDQSPFLSYRADDLSRAWYWTGELPRSTTSTAGETKLIPSLIPL</sequence>
<protein>
    <submittedName>
        <fullName evidence="1">Uncharacterized protein</fullName>
    </submittedName>
</protein>
<dbReference type="EMBL" id="DF830071">
    <property type="protein sequence ID" value="GAK64171.1"/>
    <property type="molecule type" value="Genomic_DNA"/>
</dbReference>
<reference evidence="2" key="1">
    <citation type="journal article" date="2014" name="Genome Announc.">
        <title>Draft Genome Sequence of the Yeast Pseudozyma antarctica Type Strain JCM10317, a Producer of the Glycolipid Biosurfactants, Mannosylerythritol Lipids.</title>
        <authorList>
            <person name="Saika A."/>
            <person name="Koike H."/>
            <person name="Hori T."/>
            <person name="Fukuoka T."/>
            <person name="Sato S."/>
            <person name="Habe H."/>
            <person name="Kitamoto D."/>
            <person name="Morita T."/>
        </authorList>
    </citation>
    <scope>NUCLEOTIDE SEQUENCE [LARGE SCALE GENOMIC DNA]</scope>
    <source>
        <strain evidence="2">JCM 10317</strain>
    </source>
</reference>
<keyword evidence="2" id="KW-1185">Reference proteome</keyword>
<evidence type="ECO:0000313" key="2">
    <source>
        <dbReference type="Proteomes" id="UP000053758"/>
    </source>
</evidence>
<dbReference type="HOGENOM" id="CLU_484074_0_0_1"/>
<evidence type="ECO:0000313" key="1">
    <source>
        <dbReference type="EMBL" id="GAK64171.1"/>
    </source>
</evidence>
<organism evidence="1 2">
    <name type="scientific">Pseudozyma antarctica</name>
    <name type="common">Yeast</name>
    <name type="synonym">Candida antarctica</name>
    <dbReference type="NCBI Taxonomy" id="84753"/>
    <lineage>
        <taxon>Eukaryota</taxon>
        <taxon>Fungi</taxon>
        <taxon>Dikarya</taxon>
        <taxon>Basidiomycota</taxon>
        <taxon>Ustilaginomycotina</taxon>
        <taxon>Ustilaginomycetes</taxon>
        <taxon>Ustilaginales</taxon>
        <taxon>Ustilaginaceae</taxon>
        <taxon>Moesziomyces</taxon>
    </lineage>
</organism>
<dbReference type="OrthoDB" id="2551184at2759"/>
<proteinExistence type="predicted"/>
<dbReference type="GeneID" id="26303083"/>
<dbReference type="RefSeq" id="XP_014657811.1">
    <property type="nucleotide sequence ID" value="XM_014802325.1"/>
</dbReference>